<reference evidence="1 2" key="1">
    <citation type="submission" date="2019-08" db="EMBL/GenBank/DDBJ databases">
        <authorList>
            <person name="Alioto T."/>
            <person name="Alioto T."/>
            <person name="Gomez Garrido J."/>
        </authorList>
    </citation>
    <scope>NUCLEOTIDE SEQUENCE [LARGE SCALE GENOMIC DNA]</scope>
</reference>
<dbReference type="Proteomes" id="UP000325440">
    <property type="component" value="Unassembled WGS sequence"/>
</dbReference>
<proteinExistence type="predicted"/>
<dbReference type="AlphaFoldDB" id="A0A5E4NHV4"/>
<evidence type="ECO:0000313" key="2">
    <source>
        <dbReference type="Proteomes" id="UP000325440"/>
    </source>
</evidence>
<sequence length="105" mass="11468">MWTCGVDQDSVGYEIADRAAVSSRAWTRRNSPHPIPSCPSVVRGGRVKVFSSSAVRRRHPVILAATIDATTTTTTLPSRRAAATGSVYRHDAIRTQLLRIKPPQT</sequence>
<gene>
    <name evidence="1" type="ORF">CINCED_3A011194</name>
</gene>
<evidence type="ECO:0000313" key="1">
    <source>
        <dbReference type="EMBL" id="VVC43273.1"/>
    </source>
</evidence>
<keyword evidence="2" id="KW-1185">Reference proteome</keyword>
<protein>
    <submittedName>
        <fullName evidence="1">Uncharacterized protein</fullName>
    </submittedName>
</protein>
<accession>A0A5E4NHV4</accession>
<dbReference type="EMBL" id="CABPRJ010002368">
    <property type="protein sequence ID" value="VVC43273.1"/>
    <property type="molecule type" value="Genomic_DNA"/>
</dbReference>
<name>A0A5E4NHV4_9HEMI</name>
<organism evidence="1 2">
    <name type="scientific">Cinara cedri</name>
    <dbReference type="NCBI Taxonomy" id="506608"/>
    <lineage>
        <taxon>Eukaryota</taxon>
        <taxon>Metazoa</taxon>
        <taxon>Ecdysozoa</taxon>
        <taxon>Arthropoda</taxon>
        <taxon>Hexapoda</taxon>
        <taxon>Insecta</taxon>
        <taxon>Pterygota</taxon>
        <taxon>Neoptera</taxon>
        <taxon>Paraneoptera</taxon>
        <taxon>Hemiptera</taxon>
        <taxon>Sternorrhyncha</taxon>
        <taxon>Aphidomorpha</taxon>
        <taxon>Aphidoidea</taxon>
        <taxon>Aphididae</taxon>
        <taxon>Lachninae</taxon>
        <taxon>Cinara</taxon>
    </lineage>
</organism>